<dbReference type="GO" id="GO:0000253">
    <property type="term" value="F:3-beta-hydroxysteroid 3-dehydrogenase (NADP+) activity"/>
    <property type="evidence" value="ECO:0007669"/>
    <property type="project" value="TreeGrafter"/>
</dbReference>
<feature type="transmembrane region" description="Helical" evidence="8">
    <location>
        <begin position="274"/>
        <end position="297"/>
    </location>
</feature>
<keyword evidence="4" id="KW-0560">Oxidoreductase</keyword>
<accession>A0A2S4UNZ6</accession>
<dbReference type="GO" id="GO:0005741">
    <property type="term" value="C:mitochondrial outer membrane"/>
    <property type="evidence" value="ECO:0007669"/>
    <property type="project" value="TreeGrafter"/>
</dbReference>
<dbReference type="SUPFAM" id="SSF51735">
    <property type="entry name" value="NAD(P)-binding Rossmann-fold domains"/>
    <property type="match status" value="1"/>
</dbReference>
<keyword evidence="8" id="KW-0472">Membrane</keyword>
<evidence type="ECO:0008006" key="11">
    <source>
        <dbReference type="Google" id="ProtNLM"/>
    </source>
</evidence>
<reference evidence="9" key="1">
    <citation type="submission" date="2017-12" db="EMBL/GenBank/DDBJ databases">
        <title>Gene loss provides genomic basis for host adaptation in cereal stripe rust fungi.</title>
        <authorList>
            <person name="Xia C."/>
        </authorList>
    </citation>
    <scope>NUCLEOTIDE SEQUENCE [LARGE SCALE GENOMIC DNA]</scope>
    <source>
        <strain evidence="9">93-210</strain>
    </source>
</reference>
<evidence type="ECO:0000256" key="2">
    <source>
        <dbReference type="ARBA" id="ARBA00022857"/>
    </source>
</evidence>
<organism evidence="9 10">
    <name type="scientific">Puccinia striiformis</name>
    <dbReference type="NCBI Taxonomy" id="27350"/>
    <lineage>
        <taxon>Eukaryota</taxon>
        <taxon>Fungi</taxon>
        <taxon>Dikarya</taxon>
        <taxon>Basidiomycota</taxon>
        <taxon>Pucciniomycotina</taxon>
        <taxon>Pucciniomycetes</taxon>
        <taxon>Pucciniales</taxon>
        <taxon>Pucciniaceae</taxon>
        <taxon>Puccinia</taxon>
    </lineage>
</organism>
<proteinExistence type="inferred from homology"/>
<evidence type="ECO:0000256" key="1">
    <source>
        <dbReference type="ARBA" id="ARBA00022516"/>
    </source>
</evidence>
<evidence type="ECO:0000256" key="7">
    <source>
        <dbReference type="SAM" id="MobiDB-lite"/>
    </source>
</evidence>
<dbReference type="PANTHER" id="PTHR43647">
    <property type="entry name" value="DEHYDROGENASE"/>
    <property type="match status" value="1"/>
</dbReference>
<dbReference type="Proteomes" id="UP000239156">
    <property type="component" value="Unassembled WGS sequence"/>
</dbReference>
<keyword evidence="1" id="KW-0444">Lipid biosynthesis</keyword>
<keyword evidence="3" id="KW-0752">Steroid biosynthesis</keyword>
<evidence type="ECO:0000256" key="3">
    <source>
        <dbReference type="ARBA" id="ARBA00022955"/>
    </source>
</evidence>
<protein>
    <recommendedName>
        <fullName evidence="11">3-keto sterol reductase</fullName>
    </recommendedName>
</protein>
<name>A0A2S4UNZ6_9BASI</name>
<dbReference type="AlphaFoldDB" id="A0A2S4UNZ6"/>
<dbReference type="GO" id="GO:0006694">
    <property type="term" value="P:steroid biosynthetic process"/>
    <property type="evidence" value="ECO:0007669"/>
    <property type="project" value="UniProtKB-KW"/>
</dbReference>
<dbReference type="GO" id="GO:0005811">
    <property type="term" value="C:lipid droplet"/>
    <property type="evidence" value="ECO:0007669"/>
    <property type="project" value="TreeGrafter"/>
</dbReference>
<keyword evidence="8" id="KW-1133">Transmembrane helix</keyword>
<evidence type="ECO:0000313" key="10">
    <source>
        <dbReference type="Proteomes" id="UP000239156"/>
    </source>
</evidence>
<dbReference type="InterPro" id="IPR051593">
    <property type="entry name" value="Ergosterol_Biosynth_ERG27"/>
</dbReference>
<evidence type="ECO:0000256" key="4">
    <source>
        <dbReference type="ARBA" id="ARBA00023002"/>
    </source>
</evidence>
<evidence type="ECO:0000256" key="8">
    <source>
        <dbReference type="SAM" id="Phobius"/>
    </source>
</evidence>
<sequence>MDRFNPKPTILITGATGAVGYGISLRLLYQLSQPFQSDLSAPYHHQPQNQGQKHKDSGEDEEYQSIYGTPNGLTLLIGCRSQNKFNSTRIELENALRKLIGSESKEDREEQMYSYIDRQTGQVETMSFNEYRSHWLNNLSIDWIPLDLFNAHSVIEAVEIINHRYGYLTHLLLNAGGGPFIGIDWLALIKAFLSDFLNALTLLNSIQEVKETVDKVPETWQLNVLNGQPNFIDRQDLEGHKSTSNAYQSSKYQSELIAQGFQDIIIKHGLESSVISLLAHPGVVAGNMFLPIIGVVMDTLMRWVFYFARLILGSTDHVISGYLAGIVWTKLSLTTDQMIINSIEPRKTGTLLAKVKDHDNRLRRFGAQVDRWGNPYIALQIWDPHLKETTQRIDDQRLLIDYCDRKADALMRFWASSSS</sequence>
<evidence type="ECO:0000256" key="6">
    <source>
        <dbReference type="ARBA" id="ARBA00023593"/>
    </source>
</evidence>
<dbReference type="EMBL" id="PKSL01000211">
    <property type="protein sequence ID" value="POV98989.1"/>
    <property type="molecule type" value="Genomic_DNA"/>
</dbReference>
<dbReference type="InterPro" id="IPR036291">
    <property type="entry name" value="NAD(P)-bd_dom_sf"/>
</dbReference>
<keyword evidence="5" id="KW-0443">Lipid metabolism</keyword>
<feature type="region of interest" description="Disordered" evidence="7">
    <location>
        <begin position="39"/>
        <end position="64"/>
    </location>
</feature>
<dbReference type="Gene3D" id="3.40.50.720">
    <property type="entry name" value="NAD(P)-binding Rossmann-like Domain"/>
    <property type="match status" value="1"/>
</dbReference>
<dbReference type="GO" id="GO:0005789">
    <property type="term" value="C:endoplasmic reticulum membrane"/>
    <property type="evidence" value="ECO:0007669"/>
    <property type="project" value="TreeGrafter"/>
</dbReference>
<keyword evidence="8" id="KW-0812">Transmembrane</keyword>
<gene>
    <name evidence="9" type="ORF">PSTT_14061</name>
</gene>
<keyword evidence="10" id="KW-1185">Reference proteome</keyword>
<dbReference type="VEuPathDB" id="FungiDB:PSHT_10391"/>
<comment type="caution">
    <text evidence="9">The sequence shown here is derived from an EMBL/GenBank/DDBJ whole genome shotgun (WGS) entry which is preliminary data.</text>
</comment>
<evidence type="ECO:0000256" key="5">
    <source>
        <dbReference type="ARBA" id="ARBA00023098"/>
    </source>
</evidence>
<keyword evidence="2" id="KW-0521">NADP</keyword>
<feature type="transmembrane region" description="Helical" evidence="8">
    <location>
        <begin position="303"/>
        <end position="328"/>
    </location>
</feature>
<dbReference type="PANTHER" id="PTHR43647:SF1">
    <property type="entry name" value="3-KETO-STEROID REDUCTASE ERG27"/>
    <property type="match status" value="1"/>
</dbReference>
<evidence type="ECO:0000313" key="9">
    <source>
        <dbReference type="EMBL" id="POV98989.1"/>
    </source>
</evidence>
<dbReference type="VEuPathDB" id="FungiDB:PSTT_14061"/>
<comment type="similarity">
    <text evidence="6">Belongs to the short-chain dehydrogenases/reductases (SDR) family. ERG27 subfamily.</text>
</comment>